<dbReference type="Gene3D" id="3.30.70.1450">
    <property type="entry name" value="Regulator of K+ conductance, C-terminal domain"/>
    <property type="match status" value="1"/>
</dbReference>
<evidence type="ECO:0000256" key="6">
    <source>
        <dbReference type="ARBA" id="ARBA00022692"/>
    </source>
</evidence>
<keyword evidence="5" id="KW-0633">Potassium transport</keyword>
<feature type="transmembrane region" description="Helical" evidence="10">
    <location>
        <begin position="33"/>
        <end position="52"/>
    </location>
</feature>
<feature type="transmembrane region" description="Helical" evidence="10">
    <location>
        <begin position="303"/>
        <end position="322"/>
    </location>
</feature>
<evidence type="ECO:0000256" key="5">
    <source>
        <dbReference type="ARBA" id="ARBA00022538"/>
    </source>
</evidence>
<feature type="transmembrane region" description="Helical" evidence="10">
    <location>
        <begin position="59"/>
        <end position="77"/>
    </location>
</feature>
<dbReference type="NCBIfam" id="NF003715">
    <property type="entry name" value="PRK05326.1-2"/>
    <property type="match status" value="1"/>
</dbReference>
<dbReference type="EMBL" id="QDKL01000002">
    <property type="protein sequence ID" value="RZF21841.1"/>
    <property type="molecule type" value="Genomic_DNA"/>
</dbReference>
<proteinExistence type="predicted"/>
<dbReference type="PROSITE" id="PS51202">
    <property type="entry name" value="RCK_C"/>
    <property type="match status" value="1"/>
</dbReference>
<keyword evidence="5" id="KW-0630">Potassium</keyword>
<feature type="transmembrane region" description="Helical" evidence="10">
    <location>
        <begin position="229"/>
        <end position="257"/>
    </location>
</feature>
<accession>A0ABY0IJ08</accession>
<evidence type="ECO:0000256" key="3">
    <source>
        <dbReference type="ARBA" id="ARBA00022449"/>
    </source>
</evidence>
<dbReference type="PANTHER" id="PTHR32507:SF7">
    <property type="entry name" value="K(+)_H(+) ANTIPORTER NHAP2"/>
    <property type="match status" value="1"/>
</dbReference>
<feature type="transmembrane region" description="Helical" evidence="10">
    <location>
        <begin position="334"/>
        <end position="354"/>
    </location>
</feature>
<evidence type="ECO:0000256" key="4">
    <source>
        <dbReference type="ARBA" id="ARBA00022475"/>
    </source>
</evidence>
<sequence length="504" mass="54778">MEQFLNNFLLGSSILLLLSVVLSKSSSRFGLPVLILFLIIGMLAGSDGIGGINFSNFELTHSLSLVALCLIIFTGGFETPFNKIKRDFGRGVALSSLGVVFTTLLVGGFTHLITDIGILESLLIGAILSATDAAAVFSAFKDPNTQVGDVKNILRFESGSNDPMAYFLVSVLLGFIEQGIGDVKDTAFLLFSNPAIGLAGGWVIARAFILINNVIKLDYNGLYPPLTIAALFLGYSVTTKLGGNGFLAVYVFGMIIGNKKILHKNLLTLFFDGMTWLSQIGLFVMLGLLVFPSRLPSIAPTGLLIAVFLTFAARPISVFLCLVKSRFNLNEKIFVSWAGLKGATPIVFASFAATHMGERAHTIFDIVFFVVIISALIQGSTLKIMARKLGLIVEQEDEANFPVDLELLEQTKHGIVQLEIRETDFAVDNRVVDLGLPTGSVVLFIKRHGAFIIPDGATVFEKGDKILLVTKLKEELEKAQECFIKKKIEDLIEEVDDTEELKVA</sequence>
<feature type="transmembrane region" description="Helical" evidence="10">
    <location>
        <begin position="89"/>
        <end position="110"/>
    </location>
</feature>
<feature type="transmembrane region" description="Helical" evidence="10">
    <location>
        <begin position="122"/>
        <end position="140"/>
    </location>
</feature>
<dbReference type="Proteomes" id="UP000443582">
    <property type="component" value="Unassembled WGS sequence"/>
</dbReference>
<reference evidence="13" key="1">
    <citation type="journal article" date="2019" name="Int. J. Syst. Evol. Microbiol.">
        <title>Halobacteriovorax valvorus sp. nov., a novel prokaryotic predator isolated from coastal seawater of China.</title>
        <authorList>
            <person name="Chen M.-X."/>
        </authorList>
    </citation>
    <scope>NUCLEOTIDE SEQUENCE [LARGE SCALE GENOMIC DNA]</scope>
    <source>
        <strain evidence="13">BL9</strain>
    </source>
</reference>
<comment type="subcellular location">
    <subcellularLocation>
        <location evidence="1">Cell membrane</location>
        <topology evidence="1">Multi-pass membrane protein</topology>
    </subcellularLocation>
</comment>
<evidence type="ECO:0000256" key="7">
    <source>
        <dbReference type="ARBA" id="ARBA00022989"/>
    </source>
</evidence>
<keyword evidence="2" id="KW-0813">Transport</keyword>
<feature type="domain" description="RCK C-terminal" evidence="11">
    <location>
        <begin position="403"/>
        <end position="485"/>
    </location>
</feature>
<gene>
    <name evidence="12" type="ORF">DAY19_09130</name>
</gene>
<evidence type="ECO:0000313" key="13">
    <source>
        <dbReference type="Proteomes" id="UP000443582"/>
    </source>
</evidence>
<dbReference type="InterPro" id="IPR006037">
    <property type="entry name" value="RCK_C"/>
</dbReference>
<evidence type="ECO:0000256" key="10">
    <source>
        <dbReference type="SAM" id="Phobius"/>
    </source>
</evidence>
<dbReference type="Pfam" id="PF02080">
    <property type="entry name" value="TrkA_C"/>
    <property type="match status" value="1"/>
</dbReference>
<keyword evidence="6 10" id="KW-0812">Transmembrane</keyword>
<evidence type="ECO:0000256" key="2">
    <source>
        <dbReference type="ARBA" id="ARBA00022448"/>
    </source>
</evidence>
<dbReference type="SUPFAM" id="SSF116726">
    <property type="entry name" value="TrkA C-terminal domain-like"/>
    <property type="match status" value="1"/>
</dbReference>
<dbReference type="InterPro" id="IPR038770">
    <property type="entry name" value="Na+/solute_symporter_sf"/>
</dbReference>
<evidence type="ECO:0000256" key="9">
    <source>
        <dbReference type="ARBA" id="ARBA00023136"/>
    </source>
</evidence>
<dbReference type="Gene3D" id="1.20.1530.20">
    <property type="match status" value="1"/>
</dbReference>
<keyword evidence="8" id="KW-0406">Ion transport</keyword>
<feature type="transmembrane region" description="Helical" evidence="10">
    <location>
        <begin position="360"/>
        <end position="379"/>
    </location>
</feature>
<dbReference type="InterPro" id="IPR036721">
    <property type="entry name" value="RCK_C_sf"/>
</dbReference>
<dbReference type="NCBIfam" id="NF003716">
    <property type="entry name" value="PRK05326.1-3"/>
    <property type="match status" value="1"/>
</dbReference>
<evidence type="ECO:0000256" key="8">
    <source>
        <dbReference type="ARBA" id="ARBA00023065"/>
    </source>
</evidence>
<keyword evidence="3" id="KW-0050">Antiport</keyword>
<feature type="transmembrane region" description="Helical" evidence="10">
    <location>
        <begin position="269"/>
        <end position="291"/>
    </location>
</feature>
<organism evidence="12 13">
    <name type="scientific">Halobacteriovorax vibrionivorans</name>
    <dbReference type="NCBI Taxonomy" id="2152716"/>
    <lineage>
        <taxon>Bacteria</taxon>
        <taxon>Pseudomonadati</taxon>
        <taxon>Bdellovibrionota</taxon>
        <taxon>Bacteriovoracia</taxon>
        <taxon>Bacteriovoracales</taxon>
        <taxon>Halobacteriovoraceae</taxon>
        <taxon>Halobacteriovorax</taxon>
    </lineage>
</organism>
<dbReference type="InterPro" id="IPR006153">
    <property type="entry name" value="Cation/H_exchanger_TM"/>
</dbReference>
<evidence type="ECO:0000256" key="1">
    <source>
        <dbReference type="ARBA" id="ARBA00004651"/>
    </source>
</evidence>
<evidence type="ECO:0000313" key="12">
    <source>
        <dbReference type="EMBL" id="RZF21841.1"/>
    </source>
</evidence>
<keyword evidence="7 10" id="KW-1133">Transmembrane helix</keyword>
<feature type="transmembrane region" description="Helical" evidence="10">
    <location>
        <begin position="187"/>
        <end position="209"/>
    </location>
</feature>
<dbReference type="RefSeq" id="WP_115361639.1">
    <property type="nucleotide sequence ID" value="NZ_QDKL01000002.1"/>
</dbReference>
<keyword evidence="13" id="KW-1185">Reference proteome</keyword>
<protein>
    <submittedName>
        <fullName evidence="12">Potassium/proton antiporter</fullName>
    </submittedName>
</protein>
<keyword evidence="4" id="KW-1003">Cell membrane</keyword>
<evidence type="ECO:0000259" key="11">
    <source>
        <dbReference type="PROSITE" id="PS51202"/>
    </source>
</evidence>
<dbReference type="Pfam" id="PF00999">
    <property type="entry name" value="Na_H_Exchanger"/>
    <property type="match status" value="1"/>
</dbReference>
<comment type="caution">
    <text evidence="12">The sequence shown here is derived from an EMBL/GenBank/DDBJ whole genome shotgun (WGS) entry which is preliminary data.</text>
</comment>
<name>A0ABY0IJ08_9BACT</name>
<keyword evidence="9 10" id="KW-0472">Membrane</keyword>
<dbReference type="PANTHER" id="PTHR32507">
    <property type="entry name" value="NA(+)/H(+) ANTIPORTER 1"/>
    <property type="match status" value="1"/>
</dbReference>